<dbReference type="AlphaFoldDB" id="A0AAD9L806"/>
<dbReference type="InterPro" id="IPR007862">
    <property type="entry name" value="Adenylate_kinase_lid-dom"/>
</dbReference>
<gene>
    <name evidence="7" type="ORF">DB88DRAFT_481830</name>
</gene>
<dbReference type="GO" id="GO:0004017">
    <property type="term" value="F:AMP kinase activity"/>
    <property type="evidence" value="ECO:0007669"/>
    <property type="project" value="InterPro"/>
</dbReference>
<proteinExistence type="inferred from homology"/>
<protein>
    <submittedName>
        <fullName evidence="7">Adenylate kinase</fullName>
    </submittedName>
</protein>
<evidence type="ECO:0000256" key="4">
    <source>
        <dbReference type="RuleBase" id="RU003330"/>
    </source>
</evidence>
<organism evidence="7 8">
    <name type="scientific">Papiliotrema laurentii</name>
    <name type="common">Cryptococcus laurentii</name>
    <dbReference type="NCBI Taxonomy" id="5418"/>
    <lineage>
        <taxon>Eukaryota</taxon>
        <taxon>Fungi</taxon>
        <taxon>Dikarya</taxon>
        <taxon>Basidiomycota</taxon>
        <taxon>Agaricomycotina</taxon>
        <taxon>Tremellomycetes</taxon>
        <taxon>Tremellales</taxon>
        <taxon>Rhynchogastremaceae</taxon>
        <taxon>Papiliotrema</taxon>
    </lineage>
</organism>
<keyword evidence="3 4" id="KW-0418">Kinase</keyword>
<feature type="domain" description="Adenylate kinase active site lid" evidence="6">
    <location>
        <begin position="193"/>
        <end position="228"/>
    </location>
</feature>
<evidence type="ECO:0000256" key="2">
    <source>
        <dbReference type="ARBA" id="ARBA00022741"/>
    </source>
</evidence>
<reference evidence="7" key="1">
    <citation type="submission" date="2023-02" db="EMBL/GenBank/DDBJ databases">
        <title>Identification and recombinant expression of a fungal hydrolase from Papiliotrema laurentii that hydrolyzes apple cutin and clears colloidal polyester polyurethane.</title>
        <authorList>
            <consortium name="DOE Joint Genome Institute"/>
            <person name="Roman V.A."/>
            <person name="Bojanowski C."/>
            <person name="Crable B.R."/>
            <person name="Wagner D.N."/>
            <person name="Hung C.S."/>
            <person name="Nadeau L.J."/>
            <person name="Schratz L."/>
            <person name="Haridas S."/>
            <person name="Pangilinan J."/>
            <person name="Lipzen A."/>
            <person name="Na H."/>
            <person name="Yan M."/>
            <person name="Ng V."/>
            <person name="Grigoriev I.V."/>
            <person name="Spatafora J.W."/>
            <person name="Barlow D."/>
            <person name="Biffinger J."/>
            <person name="Kelley-Loughnane N."/>
            <person name="Varaljay V.A."/>
            <person name="Crookes-Goodson W.J."/>
        </authorList>
    </citation>
    <scope>NUCLEOTIDE SEQUENCE</scope>
    <source>
        <strain evidence="7">5307AH</strain>
    </source>
</reference>
<evidence type="ECO:0000313" key="7">
    <source>
        <dbReference type="EMBL" id="KAK1926438.1"/>
    </source>
</evidence>
<dbReference type="EMBL" id="JAODAN010000002">
    <property type="protein sequence ID" value="KAK1926438.1"/>
    <property type="molecule type" value="Genomic_DNA"/>
</dbReference>
<dbReference type="PROSITE" id="PS00113">
    <property type="entry name" value="ADENYLATE_KINASE"/>
    <property type="match status" value="1"/>
</dbReference>
<comment type="caution">
    <text evidence="7">The sequence shown here is derived from an EMBL/GenBank/DDBJ whole genome shotgun (WGS) entry which is preliminary data.</text>
</comment>
<dbReference type="NCBIfam" id="TIGR01351">
    <property type="entry name" value="adk"/>
    <property type="match status" value="1"/>
</dbReference>
<evidence type="ECO:0000256" key="5">
    <source>
        <dbReference type="SAM" id="MobiDB-lite"/>
    </source>
</evidence>
<dbReference type="InterPro" id="IPR033690">
    <property type="entry name" value="Adenylat_kinase_CS"/>
</dbReference>
<dbReference type="Pfam" id="PF05191">
    <property type="entry name" value="ADK_lid"/>
    <property type="match status" value="1"/>
</dbReference>
<evidence type="ECO:0000259" key="6">
    <source>
        <dbReference type="Pfam" id="PF05191"/>
    </source>
</evidence>
<dbReference type="PRINTS" id="PR00094">
    <property type="entry name" value="ADENYLTKNASE"/>
</dbReference>
<dbReference type="Pfam" id="PF00406">
    <property type="entry name" value="ADK"/>
    <property type="match status" value="1"/>
</dbReference>
<feature type="compositionally biased region" description="Basic and acidic residues" evidence="5">
    <location>
        <begin position="212"/>
        <end position="229"/>
    </location>
</feature>
<dbReference type="InterPro" id="IPR006259">
    <property type="entry name" value="Adenyl_kin_sub"/>
</dbReference>
<dbReference type="Proteomes" id="UP001182556">
    <property type="component" value="Unassembled WGS sequence"/>
</dbReference>
<evidence type="ECO:0000256" key="3">
    <source>
        <dbReference type="ARBA" id="ARBA00022777"/>
    </source>
</evidence>
<evidence type="ECO:0000256" key="1">
    <source>
        <dbReference type="ARBA" id="ARBA00022679"/>
    </source>
</evidence>
<keyword evidence="2" id="KW-0547">Nucleotide-binding</keyword>
<dbReference type="InterPro" id="IPR027417">
    <property type="entry name" value="P-loop_NTPase"/>
</dbReference>
<dbReference type="HAMAP" id="MF_00235">
    <property type="entry name" value="Adenylate_kinase_Adk"/>
    <property type="match status" value="1"/>
</dbReference>
<keyword evidence="8" id="KW-1185">Reference proteome</keyword>
<dbReference type="SUPFAM" id="SSF52540">
    <property type="entry name" value="P-loop containing nucleoside triphosphate hydrolases"/>
    <property type="match status" value="1"/>
</dbReference>
<comment type="similarity">
    <text evidence="4">Belongs to the adenylate kinase family.</text>
</comment>
<dbReference type="CDD" id="cd01428">
    <property type="entry name" value="ADK"/>
    <property type="match status" value="1"/>
</dbReference>
<dbReference type="InterPro" id="IPR000850">
    <property type="entry name" value="Adenylat/UMP-CMP_kin"/>
</dbReference>
<name>A0AAD9L806_PAPLA</name>
<feature type="region of interest" description="Disordered" evidence="5">
    <location>
        <begin position="211"/>
        <end position="230"/>
    </location>
</feature>
<evidence type="ECO:0000313" key="8">
    <source>
        <dbReference type="Proteomes" id="UP001182556"/>
    </source>
</evidence>
<sequence length="348" mass="38519">MSLRILLPRQAVRRWDVLPHVRSFASSARRSEPGVSETIDDMVGKLRQTVSEVTKHSGQYEGVQEEGLRMLMFGKPGSGKGTLSARLVEQYDIAFVSTGDVLRKEIMAKSEVGKKAEAVVAKGGLVSDELMLEIVKAELDRLKGKSWIIDGFPRTLHQGELLDSVLLQEGRPLNMIVHLNVPDTVIMGRIAARWVHLPSGRVYNTTYSAPKVEGKDDVTGEPLSKRPDDTPETFSKRLKAYYESTAPLLEYFARAYPDSLISLSGSSSDEVLVAAGLRPPSAHYTHLSNVPDNLSAVDQLWPQLTKLVEPFGLRKRSPPLGKEDVSEVRREADDLSDPADLERDAVKH</sequence>
<dbReference type="Gene3D" id="3.40.50.300">
    <property type="entry name" value="P-loop containing nucleotide triphosphate hydrolases"/>
    <property type="match status" value="1"/>
</dbReference>
<feature type="region of interest" description="Disordered" evidence="5">
    <location>
        <begin position="313"/>
        <end position="348"/>
    </location>
</feature>
<feature type="compositionally biased region" description="Basic and acidic residues" evidence="5">
    <location>
        <begin position="321"/>
        <end position="333"/>
    </location>
</feature>
<dbReference type="GO" id="GO:0005524">
    <property type="term" value="F:ATP binding"/>
    <property type="evidence" value="ECO:0007669"/>
    <property type="project" value="InterPro"/>
</dbReference>
<dbReference type="PANTHER" id="PTHR23359">
    <property type="entry name" value="NUCLEOTIDE KINASE"/>
    <property type="match status" value="1"/>
</dbReference>
<accession>A0AAD9L806</accession>
<keyword evidence="1 4" id="KW-0808">Transferase</keyword>
<dbReference type="FunFam" id="3.40.50.300:FF:000106">
    <property type="entry name" value="Adenylate kinase mitochondrial"/>
    <property type="match status" value="1"/>
</dbReference>